<evidence type="ECO:0008006" key="4">
    <source>
        <dbReference type="Google" id="ProtNLM"/>
    </source>
</evidence>
<dbReference type="Gramene" id="KFK42203">
    <property type="protein sequence ID" value="KFK42203"/>
    <property type="gene ID" value="AALP_AA2G224900"/>
</dbReference>
<proteinExistence type="predicted"/>
<keyword evidence="3" id="KW-1185">Reference proteome</keyword>
<dbReference type="OrthoDB" id="1304155at2759"/>
<keyword evidence="1" id="KW-0812">Transmembrane</keyword>
<accession>A0A087HJA1</accession>
<dbReference type="OMA" id="MNRIKLC"/>
<gene>
    <name evidence="2" type="ordered locus">AALP_Aa2g224900</name>
</gene>
<evidence type="ECO:0000313" key="2">
    <source>
        <dbReference type="EMBL" id="KFK42203.1"/>
    </source>
</evidence>
<feature type="transmembrane region" description="Helical" evidence="1">
    <location>
        <begin position="71"/>
        <end position="97"/>
    </location>
</feature>
<reference evidence="3" key="1">
    <citation type="journal article" date="2015" name="Nat. Plants">
        <title>Genome expansion of Arabis alpina linked with retrotransposition and reduced symmetric DNA methylation.</title>
        <authorList>
            <person name="Willing E.M."/>
            <person name="Rawat V."/>
            <person name="Mandakova T."/>
            <person name="Maumus F."/>
            <person name="James G.V."/>
            <person name="Nordstroem K.J."/>
            <person name="Becker C."/>
            <person name="Warthmann N."/>
            <person name="Chica C."/>
            <person name="Szarzynska B."/>
            <person name="Zytnicki M."/>
            <person name="Albani M.C."/>
            <person name="Kiefer C."/>
            <person name="Bergonzi S."/>
            <person name="Castaings L."/>
            <person name="Mateos J.L."/>
            <person name="Berns M.C."/>
            <person name="Bujdoso N."/>
            <person name="Piofczyk T."/>
            <person name="de Lorenzo L."/>
            <person name="Barrero-Sicilia C."/>
            <person name="Mateos I."/>
            <person name="Piednoel M."/>
            <person name="Hagmann J."/>
            <person name="Chen-Min-Tao R."/>
            <person name="Iglesias-Fernandez R."/>
            <person name="Schuster S.C."/>
            <person name="Alonso-Blanco C."/>
            <person name="Roudier F."/>
            <person name="Carbonero P."/>
            <person name="Paz-Ares J."/>
            <person name="Davis S.J."/>
            <person name="Pecinka A."/>
            <person name="Quesneville H."/>
            <person name="Colot V."/>
            <person name="Lysak M.A."/>
            <person name="Weigel D."/>
            <person name="Coupland G."/>
            <person name="Schneeberger K."/>
        </authorList>
    </citation>
    <scope>NUCLEOTIDE SEQUENCE [LARGE SCALE GENOMIC DNA]</scope>
    <source>
        <strain evidence="3">cv. Pajares</strain>
    </source>
</reference>
<protein>
    <recommendedName>
        <fullName evidence="4">Transmembrane protein</fullName>
    </recommendedName>
</protein>
<evidence type="ECO:0000313" key="3">
    <source>
        <dbReference type="Proteomes" id="UP000029120"/>
    </source>
</evidence>
<dbReference type="AlphaFoldDB" id="A0A087HJA1"/>
<keyword evidence="1" id="KW-1133">Transmembrane helix</keyword>
<name>A0A087HJA1_ARAAL</name>
<organism evidence="2 3">
    <name type="scientific">Arabis alpina</name>
    <name type="common">Alpine rock-cress</name>
    <dbReference type="NCBI Taxonomy" id="50452"/>
    <lineage>
        <taxon>Eukaryota</taxon>
        <taxon>Viridiplantae</taxon>
        <taxon>Streptophyta</taxon>
        <taxon>Embryophyta</taxon>
        <taxon>Tracheophyta</taxon>
        <taxon>Spermatophyta</taxon>
        <taxon>Magnoliopsida</taxon>
        <taxon>eudicotyledons</taxon>
        <taxon>Gunneridae</taxon>
        <taxon>Pentapetalae</taxon>
        <taxon>rosids</taxon>
        <taxon>malvids</taxon>
        <taxon>Brassicales</taxon>
        <taxon>Brassicaceae</taxon>
        <taxon>Arabideae</taxon>
        <taxon>Arabis</taxon>
    </lineage>
</organism>
<dbReference type="Proteomes" id="UP000029120">
    <property type="component" value="Chromosome 2"/>
</dbReference>
<keyword evidence="1" id="KW-0472">Membrane</keyword>
<dbReference type="EMBL" id="CM002870">
    <property type="protein sequence ID" value="KFK42203.1"/>
    <property type="molecule type" value="Genomic_DNA"/>
</dbReference>
<dbReference type="eggNOG" id="ENOG502SAGR">
    <property type="taxonomic scope" value="Eukaryota"/>
</dbReference>
<evidence type="ECO:0000256" key="1">
    <source>
        <dbReference type="SAM" id="Phobius"/>
    </source>
</evidence>
<sequence>MTSRDESSIRERGAIRCARATMLLYSLASSRDLTTTVDTSGGEKEGETRREIEDLKIKLAMEKKRINRIKLCGVMEIMLLVVLVLLLSTFFVVFFFFGSRRSMFVSAFRLF</sequence>